<dbReference type="InterPro" id="IPR037523">
    <property type="entry name" value="VOC_core"/>
</dbReference>
<dbReference type="PANTHER" id="PTHR36110:SF4">
    <property type="entry name" value="RING-CLEAVING DIOXYGENASE MHQA-RELATED"/>
    <property type="match status" value="1"/>
</dbReference>
<sequence>MKAILGQHHVSAMTGDAWKNLRFYTEVLGMRLVKKTVNQDDPSMYHLFYADEMGTPGTDLTFFELPFLGQTYRGSSSISRTALRVPAGALPYWLERFAEFDVLHDPVEEVLGRPTLDFEDGEGQRLCLVEGGSGTPWKNGPVPEDVAIFGLGFSEWTVRRIEKTERVLTDVLGYRFASAFERNGQTVRVFETGDGGVATEIHLVNRPDVPSERPGRGSVHHVAIRVEDDLEMERWVERLDSFSISHSGLIDRYYFKSIYFREPSGILVELATDGPGFATDEPVETLGERLALPPFLEPRRAEIEAKLKPL</sequence>
<dbReference type="SUPFAM" id="SSF54593">
    <property type="entry name" value="Glyoxalase/Bleomycin resistance protein/Dihydroxybiphenyl dioxygenase"/>
    <property type="match status" value="1"/>
</dbReference>
<dbReference type="CDD" id="cd08347">
    <property type="entry name" value="PcpA_C_like"/>
    <property type="match status" value="1"/>
</dbReference>
<keyword evidence="2" id="KW-0223">Dioxygenase</keyword>
<dbReference type="EMBL" id="UGGP01000001">
    <property type="protein sequence ID" value="STO07029.1"/>
    <property type="molecule type" value="Genomic_DNA"/>
</dbReference>
<organism evidence="2 3">
    <name type="scientific">Exiguobacterium aurantiacum</name>
    <dbReference type="NCBI Taxonomy" id="33987"/>
    <lineage>
        <taxon>Bacteria</taxon>
        <taxon>Bacillati</taxon>
        <taxon>Bacillota</taxon>
        <taxon>Bacilli</taxon>
        <taxon>Bacillales</taxon>
        <taxon>Bacillales Family XII. Incertae Sedis</taxon>
        <taxon>Exiguobacterium</taxon>
    </lineage>
</organism>
<gene>
    <name evidence="2" type="primary">mhqO_2</name>
    <name evidence="2" type="ORF">NCTC13163_00374</name>
</gene>
<feature type="domain" description="VOC" evidence="1">
    <location>
        <begin position="6"/>
        <end position="131"/>
    </location>
</feature>
<proteinExistence type="predicted"/>
<dbReference type="EC" id="1.13.11.-" evidence="2"/>
<evidence type="ECO:0000313" key="2">
    <source>
        <dbReference type="EMBL" id="STO07029.1"/>
    </source>
</evidence>
<dbReference type="InterPro" id="IPR029068">
    <property type="entry name" value="Glyas_Bleomycin-R_OHBP_Dase"/>
</dbReference>
<evidence type="ECO:0000259" key="1">
    <source>
        <dbReference type="PROSITE" id="PS51819"/>
    </source>
</evidence>
<dbReference type="InterPro" id="IPR052537">
    <property type="entry name" value="Extradiol_RC_dioxygenase"/>
</dbReference>
<dbReference type="Gene3D" id="3.10.180.10">
    <property type="entry name" value="2,3-Dihydroxybiphenyl 1,2-Dioxygenase, domain 1"/>
    <property type="match status" value="2"/>
</dbReference>
<dbReference type="Proteomes" id="UP000254060">
    <property type="component" value="Unassembled WGS sequence"/>
</dbReference>
<protein>
    <submittedName>
        <fullName evidence="2">Ring-cleaving dioxygenase mhqO</fullName>
        <ecNumber evidence="2">1.13.11.-</ecNumber>
    </submittedName>
</protein>
<dbReference type="InterPro" id="IPR004360">
    <property type="entry name" value="Glyas_Fos-R_dOase_dom"/>
</dbReference>
<dbReference type="RefSeq" id="WP_029334191.1">
    <property type="nucleotide sequence ID" value="NZ_UGGP01000001.1"/>
</dbReference>
<dbReference type="STRING" id="1397694.GCA_000702585_00891"/>
<dbReference type="AlphaFoldDB" id="A0A377FQC1"/>
<evidence type="ECO:0000313" key="3">
    <source>
        <dbReference type="Proteomes" id="UP000254060"/>
    </source>
</evidence>
<name>A0A377FQC1_9BACL</name>
<reference evidence="2 3" key="1">
    <citation type="submission" date="2018-06" db="EMBL/GenBank/DDBJ databases">
        <authorList>
            <consortium name="Pathogen Informatics"/>
            <person name="Doyle S."/>
        </authorList>
    </citation>
    <scope>NUCLEOTIDE SEQUENCE [LARGE SCALE GENOMIC DNA]</scope>
    <source>
        <strain evidence="2 3">NCTC13163</strain>
    </source>
</reference>
<dbReference type="PROSITE" id="PS51819">
    <property type="entry name" value="VOC"/>
    <property type="match status" value="2"/>
</dbReference>
<dbReference type="PANTHER" id="PTHR36110">
    <property type="entry name" value="RING-CLEAVING DIOXYGENASE MHQE-RELATED"/>
    <property type="match status" value="1"/>
</dbReference>
<dbReference type="OrthoDB" id="9785698at2"/>
<dbReference type="GO" id="GO:0051213">
    <property type="term" value="F:dioxygenase activity"/>
    <property type="evidence" value="ECO:0007669"/>
    <property type="project" value="UniProtKB-KW"/>
</dbReference>
<feature type="domain" description="VOC" evidence="1">
    <location>
        <begin position="150"/>
        <end position="273"/>
    </location>
</feature>
<keyword evidence="2" id="KW-0560">Oxidoreductase</keyword>
<accession>A0A377FQC1</accession>
<dbReference type="Pfam" id="PF00903">
    <property type="entry name" value="Glyoxalase"/>
    <property type="match status" value="2"/>
</dbReference>